<dbReference type="GO" id="GO:0003723">
    <property type="term" value="F:RNA binding"/>
    <property type="evidence" value="ECO:0007669"/>
    <property type="project" value="UniProtKB-UniRule"/>
</dbReference>
<dbReference type="GO" id="GO:0001510">
    <property type="term" value="P:RNA methylation"/>
    <property type="evidence" value="ECO:0007669"/>
    <property type="project" value="InterPro"/>
</dbReference>
<evidence type="ECO:0000256" key="1">
    <source>
        <dbReference type="ARBA" id="ARBA00022603"/>
    </source>
</evidence>
<dbReference type="PRINTS" id="PR02008">
    <property type="entry name" value="RCMTFAMILY"/>
</dbReference>
<evidence type="ECO:0000256" key="4">
    <source>
        <dbReference type="ARBA" id="ARBA00022723"/>
    </source>
</evidence>
<feature type="binding site" evidence="9">
    <location>
        <position position="167"/>
    </location>
    <ligand>
        <name>S-adenosyl-L-methionine</name>
        <dbReference type="ChEBI" id="CHEBI:59789"/>
    </ligand>
</feature>
<feature type="domain" description="RanBP2-type" evidence="11">
    <location>
        <begin position="405"/>
        <end position="433"/>
    </location>
</feature>
<dbReference type="AlphaFoldDB" id="A0A8J2SGC9"/>
<dbReference type="GO" id="GO:0008270">
    <property type="term" value="F:zinc ion binding"/>
    <property type="evidence" value="ECO:0007669"/>
    <property type="project" value="UniProtKB-KW"/>
</dbReference>
<name>A0A8J2SGC9_9STRA</name>
<dbReference type="InterPro" id="IPR001678">
    <property type="entry name" value="MeTrfase_RsmB-F_NOP2_dom"/>
</dbReference>
<keyword evidence="1 9" id="KW-0489">Methyltransferase</keyword>
<feature type="binding site" evidence="9">
    <location>
        <position position="195"/>
    </location>
    <ligand>
        <name>S-adenosyl-L-methionine</name>
        <dbReference type="ChEBI" id="CHEBI:59789"/>
    </ligand>
</feature>
<dbReference type="SUPFAM" id="SSF90209">
    <property type="entry name" value="Ran binding protein zinc finger-like"/>
    <property type="match status" value="1"/>
</dbReference>
<gene>
    <name evidence="13" type="ORF">PECAL_2P27000</name>
</gene>
<evidence type="ECO:0000313" key="14">
    <source>
        <dbReference type="Proteomes" id="UP000789595"/>
    </source>
</evidence>
<evidence type="ECO:0000259" key="12">
    <source>
        <dbReference type="PROSITE" id="PS51686"/>
    </source>
</evidence>
<dbReference type="InterPro" id="IPR049560">
    <property type="entry name" value="MeTrfase_RsmB-F_NOP2_cat"/>
</dbReference>
<comment type="caution">
    <text evidence="9">Lacks conserved residue(s) required for the propagation of feature annotation.</text>
</comment>
<dbReference type="Gene3D" id="3.40.50.150">
    <property type="entry name" value="Vaccinia Virus protein VP39"/>
    <property type="match status" value="1"/>
</dbReference>
<keyword evidence="2 9" id="KW-0808">Transferase</keyword>
<dbReference type="Proteomes" id="UP000789595">
    <property type="component" value="Unassembled WGS sequence"/>
</dbReference>
<evidence type="ECO:0008006" key="15">
    <source>
        <dbReference type="Google" id="ProtNLM"/>
    </source>
</evidence>
<comment type="caution">
    <text evidence="13">The sequence shown here is derived from an EMBL/GenBank/DDBJ whole genome shotgun (WGS) entry which is preliminary data.</text>
</comment>
<evidence type="ECO:0000256" key="8">
    <source>
        <dbReference type="PROSITE-ProRule" id="PRU00322"/>
    </source>
</evidence>
<dbReference type="InterPro" id="IPR001876">
    <property type="entry name" value="Znf_RanBP2"/>
</dbReference>
<evidence type="ECO:0000256" key="2">
    <source>
        <dbReference type="ARBA" id="ARBA00022679"/>
    </source>
</evidence>
<dbReference type="SMART" id="SM00547">
    <property type="entry name" value="ZnF_RBZ"/>
    <property type="match status" value="1"/>
</dbReference>
<evidence type="ECO:0000313" key="13">
    <source>
        <dbReference type="EMBL" id="CAH0369573.1"/>
    </source>
</evidence>
<dbReference type="PROSITE" id="PS51686">
    <property type="entry name" value="SAM_MT_RSMB_NOP"/>
    <property type="match status" value="1"/>
</dbReference>
<dbReference type="InterPro" id="IPR029063">
    <property type="entry name" value="SAM-dependent_MTases_sf"/>
</dbReference>
<evidence type="ECO:0000256" key="3">
    <source>
        <dbReference type="ARBA" id="ARBA00022691"/>
    </source>
</evidence>
<evidence type="ECO:0000256" key="9">
    <source>
        <dbReference type="PROSITE-ProRule" id="PRU01023"/>
    </source>
</evidence>
<feature type="binding site" evidence="9">
    <location>
        <position position="218"/>
    </location>
    <ligand>
        <name>S-adenosyl-L-methionine</name>
        <dbReference type="ChEBI" id="CHEBI:59789"/>
    </ligand>
</feature>
<dbReference type="GO" id="GO:0008173">
    <property type="term" value="F:RNA methyltransferase activity"/>
    <property type="evidence" value="ECO:0007669"/>
    <property type="project" value="InterPro"/>
</dbReference>
<protein>
    <recommendedName>
        <fullName evidence="15">SAM-dependent MTase RsmB/NOP-type domain-containing protein</fullName>
    </recommendedName>
</protein>
<reference evidence="13" key="1">
    <citation type="submission" date="2021-11" db="EMBL/GenBank/DDBJ databases">
        <authorList>
            <consortium name="Genoscope - CEA"/>
            <person name="William W."/>
        </authorList>
    </citation>
    <scope>NUCLEOTIDE SEQUENCE</scope>
</reference>
<accession>A0A8J2SGC9</accession>
<dbReference type="InterPro" id="IPR036443">
    <property type="entry name" value="Znf_RanBP2_sf"/>
</dbReference>
<feature type="compositionally biased region" description="Low complexity" evidence="10">
    <location>
        <begin position="13"/>
        <end position="24"/>
    </location>
</feature>
<keyword evidence="14" id="KW-1185">Reference proteome</keyword>
<dbReference type="Gene3D" id="4.10.1060.10">
    <property type="entry name" value="Zinc finger, RanBP2-type"/>
    <property type="match status" value="1"/>
</dbReference>
<feature type="active site" description="Nucleophile" evidence="9">
    <location>
        <position position="271"/>
    </location>
</feature>
<evidence type="ECO:0000259" key="11">
    <source>
        <dbReference type="PROSITE" id="PS50199"/>
    </source>
</evidence>
<proteinExistence type="inferred from homology"/>
<dbReference type="PANTHER" id="PTHR22808">
    <property type="entry name" value="NCL1 YEAST -RELATED NOL1/NOP2/FMU SUN DOMAIN-CONTAINING"/>
    <property type="match status" value="1"/>
</dbReference>
<keyword evidence="3 9" id="KW-0949">S-adenosyl-L-methionine</keyword>
<dbReference type="PROSITE" id="PS50199">
    <property type="entry name" value="ZF_RANBP2_2"/>
    <property type="match status" value="1"/>
</dbReference>
<comment type="similarity">
    <text evidence="9">Belongs to the class I-like SAM-binding methyltransferase superfamily. RsmB/NOP family.</text>
</comment>
<dbReference type="SUPFAM" id="SSF53335">
    <property type="entry name" value="S-adenosyl-L-methionine-dependent methyltransferases"/>
    <property type="match status" value="1"/>
</dbReference>
<dbReference type="InterPro" id="IPR023267">
    <property type="entry name" value="RCMT"/>
</dbReference>
<keyword evidence="4" id="KW-0479">Metal-binding</keyword>
<evidence type="ECO:0000256" key="10">
    <source>
        <dbReference type="SAM" id="MobiDB-lite"/>
    </source>
</evidence>
<evidence type="ECO:0000256" key="7">
    <source>
        <dbReference type="ARBA" id="ARBA00022884"/>
    </source>
</evidence>
<keyword evidence="7 9" id="KW-0694">RNA-binding</keyword>
<keyword evidence="6" id="KW-0862">Zinc</keyword>
<feature type="region of interest" description="Disordered" evidence="10">
    <location>
        <begin position="384"/>
        <end position="406"/>
    </location>
</feature>
<evidence type="ECO:0000256" key="6">
    <source>
        <dbReference type="ARBA" id="ARBA00022833"/>
    </source>
</evidence>
<feature type="domain" description="SAM-dependent MTase RsmB/NOP-type" evidence="12">
    <location>
        <begin position="22"/>
        <end position="379"/>
    </location>
</feature>
<dbReference type="OrthoDB" id="6093671at2759"/>
<organism evidence="13 14">
    <name type="scientific">Pelagomonas calceolata</name>
    <dbReference type="NCBI Taxonomy" id="35677"/>
    <lineage>
        <taxon>Eukaryota</taxon>
        <taxon>Sar</taxon>
        <taxon>Stramenopiles</taxon>
        <taxon>Ochrophyta</taxon>
        <taxon>Pelagophyceae</taxon>
        <taxon>Pelagomonadales</taxon>
        <taxon>Pelagomonadaceae</taxon>
        <taxon>Pelagomonas</taxon>
    </lineage>
</organism>
<dbReference type="EMBL" id="CAKKNE010000002">
    <property type="protein sequence ID" value="CAH0369573.1"/>
    <property type="molecule type" value="Genomic_DNA"/>
</dbReference>
<dbReference type="Pfam" id="PF01189">
    <property type="entry name" value="Methyltr_RsmB-F"/>
    <property type="match status" value="1"/>
</dbReference>
<dbReference type="PANTHER" id="PTHR22808:SF1">
    <property type="entry name" value="RNA CYTOSINE-C(5)-METHYLTRANSFERASE NSUN2-RELATED"/>
    <property type="match status" value="1"/>
</dbReference>
<feature type="region of interest" description="Disordered" evidence="10">
    <location>
        <begin position="1"/>
        <end position="39"/>
    </location>
</feature>
<sequence>MPAPQPNAEQCDEAASSSGESVASDGRENTSDSVTTNNSKEDATAAFNSYYKHQAISDDASALFAKLLPIAVRVNRSSPCAALCTAALTMRPAPVAGTYFVDAASELLAAFQEVGALARQELVSCVPPALLAAQPGDVVADLCAAPGMKALQLLDAVGSDGLVVASEVDRKRLAVLVRRGRRSTAKGAFLALCADARRFPGMRRRTGWKQKYDKVLCDVPCSGDGTGRKKRSVVRTWDVRHGLGLHALQLAILNRGLELLGYGGRLVYSTCSLNPIECEAVVSAALARHAGLVRLVAAPAWARDLSTPGLASWSVPGAAYGATREVFARFEDVSNPKKARVAATMFPPADGAPLALARRFLPSEKCDSGGFFVAIFERSAERRPPAAPRAPVPLPPEAPPAPPDKEGDWRCACGTNNFARRGRCFSCKKRRPRVVTGTSSRPPPLLARFGGDASILDAFCDAYGLSAATGFPVESAFLLKRPKRSLLVISSAALADLAISETWAAAADVGCALCEVSEEDASRWPLFDEGLDVLARCATRRRVALGPDRLLALLNGGVLSDFGGDGSYVVTSSLAVGAATGRVALGASVADGVASLSSSARLCEAVRCVVGAFL</sequence>
<feature type="compositionally biased region" description="Pro residues" evidence="10">
    <location>
        <begin position="385"/>
        <end position="402"/>
    </location>
</feature>
<keyword evidence="5 8" id="KW-0863">Zinc-finger</keyword>
<evidence type="ECO:0000256" key="5">
    <source>
        <dbReference type="ARBA" id="ARBA00022771"/>
    </source>
</evidence>